<evidence type="ECO:0000313" key="3">
    <source>
        <dbReference type="EMBL" id="KAK3874972.1"/>
    </source>
</evidence>
<evidence type="ECO:0000313" key="2">
    <source>
        <dbReference type="EMBL" id="KAK3866583.1"/>
    </source>
</evidence>
<sequence>MRGADGWTDHRLVRSILQLRIRPPIRRQAPRPCLNIKALSDQEKRAALQAELLANLAPPAPNDNPATTDTLSVRWRTVSEVLLNTARSVLAVSNIAKQQIDPADGVRLSYRLDGNLFNIRRLQAKTRVTEEAIHELQYADDTAIIGSSHEGLQRTINAVTNAYTRSGLAININKTEVLSMHEHPREPVEFTINQQPLKNVQEFTYLGSVLTDSYDNGVMRHSKREVISRALLVDAYASQGLDSSATSESIECNRTEPDSSVFFSMVQSHRRLRRTTLSK</sequence>
<dbReference type="EMBL" id="JAWQEG010002028">
    <property type="protein sequence ID" value="KAK3874972.1"/>
    <property type="molecule type" value="Genomic_DNA"/>
</dbReference>
<name>A0AAE1F4P6_PETCI</name>
<comment type="caution">
    <text evidence="2">The sequence shown here is derived from an EMBL/GenBank/DDBJ whole genome shotgun (WGS) entry which is preliminary data.</text>
</comment>
<dbReference type="InterPro" id="IPR000477">
    <property type="entry name" value="RT_dom"/>
</dbReference>
<dbReference type="AlphaFoldDB" id="A0AAE1F4P6"/>
<keyword evidence="4" id="KW-1185">Reference proteome</keyword>
<dbReference type="Proteomes" id="UP001286313">
    <property type="component" value="Unassembled WGS sequence"/>
</dbReference>
<dbReference type="EMBL" id="JAWQEG010003373">
    <property type="protein sequence ID" value="KAK3866583.1"/>
    <property type="molecule type" value="Genomic_DNA"/>
</dbReference>
<evidence type="ECO:0000259" key="1">
    <source>
        <dbReference type="Pfam" id="PF00078"/>
    </source>
</evidence>
<dbReference type="Pfam" id="PF00078">
    <property type="entry name" value="RVT_1"/>
    <property type="match status" value="1"/>
</dbReference>
<evidence type="ECO:0000313" key="4">
    <source>
        <dbReference type="Proteomes" id="UP001286313"/>
    </source>
</evidence>
<organism evidence="2 4">
    <name type="scientific">Petrolisthes cinctipes</name>
    <name type="common">Flat porcelain crab</name>
    <dbReference type="NCBI Taxonomy" id="88211"/>
    <lineage>
        <taxon>Eukaryota</taxon>
        <taxon>Metazoa</taxon>
        <taxon>Ecdysozoa</taxon>
        <taxon>Arthropoda</taxon>
        <taxon>Crustacea</taxon>
        <taxon>Multicrustacea</taxon>
        <taxon>Malacostraca</taxon>
        <taxon>Eumalacostraca</taxon>
        <taxon>Eucarida</taxon>
        <taxon>Decapoda</taxon>
        <taxon>Pleocyemata</taxon>
        <taxon>Anomura</taxon>
        <taxon>Galatheoidea</taxon>
        <taxon>Porcellanidae</taxon>
        <taxon>Petrolisthes</taxon>
    </lineage>
</organism>
<proteinExistence type="predicted"/>
<accession>A0AAE1F4P6</accession>
<protein>
    <recommendedName>
        <fullName evidence="1">Reverse transcriptase domain-containing protein</fullName>
    </recommendedName>
</protein>
<dbReference type="PANTHER" id="PTHR47027:SF20">
    <property type="entry name" value="REVERSE TRANSCRIPTASE-LIKE PROTEIN WITH RNA-DIRECTED DNA POLYMERASE DOMAIN"/>
    <property type="match status" value="1"/>
</dbReference>
<reference evidence="2" key="1">
    <citation type="submission" date="2023-10" db="EMBL/GenBank/DDBJ databases">
        <title>Genome assemblies of two species of porcelain crab, Petrolisthes cinctipes and Petrolisthes manimaculis (Anomura: Porcellanidae).</title>
        <authorList>
            <person name="Angst P."/>
        </authorList>
    </citation>
    <scope>NUCLEOTIDE SEQUENCE</scope>
    <source>
        <strain evidence="2">PB745_01</strain>
        <tissue evidence="2">Gill</tissue>
    </source>
</reference>
<gene>
    <name evidence="3" type="ORF">Pcinc_020122</name>
    <name evidence="2" type="ORF">Pcinc_027895</name>
</gene>
<dbReference type="PANTHER" id="PTHR47027">
    <property type="entry name" value="REVERSE TRANSCRIPTASE DOMAIN-CONTAINING PROTEIN"/>
    <property type="match status" value="1"/>
</dbReference>
<feature type="domain" description="Reverse transcriptase" evidence="1">
    <location>
        <begin position="132"/>
        <end position="208"/>
    </location>
</feature>